<accession>A0A9W6XIN3</accession>
<comment type="caution">
    <text evidence="2">The sequence shown here is derived from an EMBL/GenBank/DDBJ whole genome shotgun (WGS) entry which is preliminary data.</text>
</comment>
<reference evidence="2" key="1">
    <citation type="submission" date="2023-04" db="EMBL/GenBank/DDBJ databases">
        <title>Phytophthora fragariaefolia NBRC 109709.</title>
        <authorList>
            <person name="Ichikawa N."/>
            <person name="Sato H."/>
            <person name="Tonouchi N."/>
        </authorList>
    </citation>
    <scope>NUCLEOTIDE SEQUENCE</scope>
    <source>
        <strain evidence="2">NBRC 109709</strain>
    </source>
</reference>
<proteinExistence type="predicted"/>
<gene>
    <name evidence="2" type="ORF">Pfra01_001215800</name>
</gene>
<evidence type="ECO:0000313" key="2">
    <source>
        <dbReference type="EMBL" id="GMF40080.1"/>
    </source>
</evidence>
<name>A0A9W6XIN3_9STRA</name>
<dbReference type="Pfam" id="PF22936">
    <property type="entry name" value="Pol_BBD"/>
    <property type="match status" value="1"/>
</dbReference>
<dbReference type="AlphaFoldDB" id="A0A9W6XIN3"/>
<protein>
    <submittedName>
        <fullName evidence="2">Unnamed protein product</fullName>
    </submittedName>
</protein>
<keyword evidence="3" id="KW-1185">Reference proteome</keyword>
<evidence type="ECO:0000313" key="3">
    <source>
        <dbReference type="Proteomes" id="UP001165121"/>
    </source>
</evidence>
<sequence length="176" mass="19245">MEKSEWLVDSGAISHMTSVRDKFVSMKELKTRVRITIADGSKIDVVATGTFGLKLMDGTTVPLSDVLHILDIDGSLISVSMLAEKNVAAQFNKNKVHVRVIEQRGVSWVDGKLLSNLKLHLVCSGDRYVGVTIVDELETLSRSSKQFQLPCYDPKTIGGVSSSQDEDVSSSLESTM</sequence>
<evidence type="ECO:0000259" key="1">
    <source>
        <dbReference type="Pfam" id="PF22936"/>
    </source>
</evidence>
<organism evidence="2 3">
    <name type="scientific">Phytophthora fragariaefolia</name>
    <dbReference type="NCBI Taxonomy" id="1490495"/>
    <lineage>
        <taxon>Eukaryota</taxon>
        <taxon>Sar</taxon>
        <taxon>Stramenopiles</taxon>
        <taxon>Oomycota</taxon>
        <taxon>Peronosporomycetes</taxon>
        <taxon>Peronosporales</taxon>
        <taxon>Peronosporaceae</taxon>
        <taxon>Phytophthora</taxon>
    </lineage>
</organism>
<dbReference type="EMBL" id="BSXT01001225">
    <property type="protein sequence ID" value="GMF40080.1"/>
    <property type="molecule type" value="Genomic_DNA"/>
</dbReference>
<feature type="domain" description="Retrovirus-related Pol polyprotein from transposon TNT 1-94-like beta-barrel" evidence="1">
    <location>
        <begin position="6"/>
        <end position="86"/>
    </location>
</feature>
<dbReference type="Proteomes" id="UP001165121">
    <property type="component" value="Unassembled WGS sequence"/>
</dbReference>
<dbReference type="InterPro" id="IPR054722">
    <property type="entry name" value="PolX-like_BBD"/>
</dbReference>
<dbReference type="OrthoDB" id="110542at2759"/>